<sequence>MFPLLLSSFDKLKPTSTHSPYEKEARLQTILTMKREIITARRIQVLLIHKQANRTLKVADRYRWPRQVVPDLCFACGQAYFVANKLTKGLWEFRIAVFGSKSHLPSLYGRARAWLQITKVISLHKRAITRTNYHPIIVATSTNALNILWKHAYHWGMYRTNVAAYFYVARSVALVGWLNSKSLRRQPRAYSTDEYYAQAVVDLERWGRIVKNDQWYQKLRDTIQTLYDRDCQRQMFNDYGEPDI</sequence>
<dbReference type="Proteomes" id="UP000076154">
    <property type="component" value="Unassembled WGS sequence"/>
</dbReference>
<keyword evidence="2" id="KW-1185">Reference proteome</keyword>
<dbReference type="AlphaFoldDB" id="A0A369K7E0"/>
<dbReference type="EMBL" id="LUEZ02000014">
    <property type="protein sequence ID" value="RDB27714.1"/>
    <property type="molecule type" value="Genomic_DNA"/>
</dbReference>
<gene>
    <name evidence="1" type="ORF">Hypma_003289</name>
</gene>
<evidence type="ECO:0000313" key="2">
    <source>
        <dbReference type="Proteomes" id="UP000076154"/>
    </source>
</evidence>
<dbReference type="InParanoid" id="A0A369K7E0"/>
<protein>
    <submittedName>
        <fullName evidence="1">Uncharacterized protein</fullName>
    </submittedName>
</protein>
<organism evidence="1 2">
    <name type="scientific">Hypsizygus marmoreus</name>
    <name type="common">White beech mushroom</name>
    <name type="synonym">Agaricus marmoreus</name>
    <dbReference type="NCBI Taxonomy" id="39966"/>
    <lineage>
        <taxon>Eukaryota</taxon>
        <taxon>Fungi</taxon>
        <taxon>Dikarya</taxon>
        <taxon>Basidiomycota</taxon>
        <taxon>Agaricomycotina</taxon>
        <taxon>Agaricomycetes</taxon>
        <taxon>Agaricomycetidae</taxon>
        <taxon>Agaricales</taxon>
        <taxon>Tricholomatineae</taxon>
        <taxon>Lyophyllaceae</taxon>
        <taxon>Hypsizygus</taxon>
    </lineage>
</organism>
<evidence type="ECO:0000313" key="1">
    <source>
        <dbReference type="EMBL" id="RDB27714.1"/>
    </source>
</evidence>
<reference evidence="1" key="1">
    <citation type="submission" date="2018-04" db="EMBL/GenBank/DDBJ databases">
        <title>Whole genome sequencing of Hypsizygus marmoreus.</title>
        <authorList>
            <person name="Choi I.-G."/>
            <person name="Min B."/>
            <person name="Kim J.-G."/>
            <person name="Kim S."/>
            <person name="Oh Y.-L."/>
            <person name="Kong W.-S."/>
            <person name="Park H."/>
            <person name="Jeong J."/>
            <person name="Song E.-S."/>
        </authorList>
    </citation>
    <scope>NUCLEOTIDE SEQUENCE [LARGE SCALE GENOMIC DNA]</scope>
    <source>
        <strain evidence="1">51987-8</strain>
    </source>
</reference>
<accession>A0A369K7E0</accession>
<name>A0A369K7E0_HYPMA</name>
<comment type="caution">
    <text evidence="1">The sequence shown here is derived from an EMBL/GenBank/DDBJ whole genome shotgun (WGS) entry which is preliminary data.</text>
</comment>
<proteinExistence type="predicted"/>